<dbReference type="InterPro" id="IPR001199">
    <property type="entry name" value="Cyt_B5-like_heme/steroid-bd"/>
</dbReference>
<dbReference type="Gene3D" id="3.10.120.10">
    <property type="entry name" value="Cytochrome b5-like heme/steroid binding domain"/>
    <property type="match status" value="1"/>
</dbReference>
<proteinExistence type="inferred from homology"/>
<feature type="domain" description="Cytochrome b5 heme-binding" evidence="4">
    <location>
        <begin position="3"/>
        <end position="99"/>
    </location>
</feature>
<evidence type="ECO:0000259" key="4">
    <source>
        <dbReference type="SMART" id="SM01117"/>
    </source>
</evidence>
<dbReference type="GO" id="GO:0016020">
    <property type="term" value="C:membrane"/>
    <property type="evidence" value="ECO:0007669"/>
    <property type="project" value="TreeGrafter"/>
</dbReference>
<evidence type="ECO:0000256" key="2">
    <source>
        <dbReference type="ARBA" id="ARBA00023121"/>
    </source>
</evidence>
<dbReference type="EMBL" id="SDAM02000091">
    <property type="protein sequence ID" value="KAH6831208.1"/>
    <property type="molecule type" value="Genomic_DNA"/>
</dbReference>
<organism evidence="5 6">
    <name type="scientific">Perilla frutescens var. hirtella</name>
    <name type="common">Perilla citriodora</name>
    <name type="synonym">Perilla setoyensis</name>
    <dbReference type="NCBI Taxonomy" id="608512"/>
    <lineage>
        <taxon>Eukaryota</taxon>
        <taxon>Viridiplantae</taxon>
        <taxon>Streptophyta</taxon>
        <taxon>Embryophyta</taxon>
        <taxon>Tracheophyta</taxon>
        <taxon>Spermatophyta</taxon>
        <taxon>Magnoliopsida</taxon>
        <taxon>eudicotyledons</taxon>
        <taxon>Gunneridae</taxon>
        <taxon>Pentapetalae</taxon>
        <taxon>asterids</taxon>
        <taxon>lamiids</taxon>
        <taxon>Lamiales</taxon>
        <taxon>Lamiaceae</taxon>
        <taxon>Nepetoideae</taxon>
        <taxon>Elsholtzieae</taxon>
        <taxon>Perilla</taxon>
    </lineage>
</organism>
<evidence type="ECO:0000313" key="6">
    <source>
        <dbReference type="Proteomes" id="UP001190926"/>
    </source>
</evidence>
<evidence type="ECO:0000313" key="5">
    <source>
        <dbReference type="EMBL" id="KAH6831208.1"/>
    </source>
</evidence>
<gene>
    <name evidence="5" type="ORF">C2S53_009403</name>
</gene>
<protein>
    <submittedName>
        <fullName evidence="5">Membrane-associated progesterone binding protein 2</fullName>
    </submittedName>
</protein>
<evidence type="ECO:0000256" key="1">
    <source>
        <dbReference type="ARBA" id="ARBA00022665"/>
    </source>
</evidence>
<comment type="caution">
    <text evidence="5">The sequence shown here is derived from an EMBL/GenBank/DDBJ whole genome shotgun (WGS) entry which is preliminary data.</text>
</comment>
<sequence length="101" mass="10938">MELTPQQLKAYDGSDPSKPIYVAIRGRIYDVTSGKSFYGPGGSYCVFSGKDASRALAKMSKDEGDVVPDIDGLTEKEIGVLADWEKKFQAKYPVVGTVANN</sequence>
<reference evidence="5 6" key="1">
    <citation type="journal article" date="2021" name="Nat. Commun.">
        <title>Incipient diploidization of the medicinal plant Perilla within 10,000 years.</title>
        <authorList>
            <person name="Zhang Y."/>
            <person name="Shen Q."/>
            <person name="Leng L."/>
            <person name="Zhang D."/>
            <person name="Chen S."/>
            <person name="Shi Y."/>
            <person name="Ning Z."/>
            <person name="Chen S."/>
        </authorList>
    </citation>
    <scope>NUCLEOTIDE SEQUENCE [LARGE SCALE GENOMIC DNA]</scope>
    <source>
        <strain evidence="6">cv. PC099</strain>
    </source>
</reference>
<dbReference type="Proteomes" id="UP001190926">
    <property type="component" value="Unassembled WGS sequence"/>
</dbReference>
<accession>A0AAD4JCC0</accession>
<dbReference type="GO" id="GO:0012505">
    <property type="term" value="C:endomembrane system"/>
    <property type="evidence" value="ECO:0007669"/>
    <property type="project" value="TreeGrafter"/>
</dbReference>
<comment type="similarity">
    <text evidence="3">Belongs to the cytochrome b5 family. MAPR subfamily.</text>
</comment>
<dbReference type="PANTHER" id="PTHR10281:SF76">
    <property type="entry name" value="CALCUTTA CUP-RELATED"/>
    <property type="match status" value="1"/>
</dbReference>
<dbReference type="GO" id="GO:0005496">
    <property type="term" value="F:steroid binding"/>
    <property type="evidence" value="ECO:0007669"/>
    <property type="project" value="UniProtKB-KW"/>
</dbReference>
<keyword evidence="2" id="KW-0446">Lipid-binding</keyword>
<evidence type="ECO:0000256" key="3">
    <source>
        <dbReference type="ARBA" id="ARBA00038357"/>
    </source>
</evidence>
<dbReference type="InterPro" id="IPR050577">
    <property type="entry name" value="MAPR/NEUFC/NENF-like"/>
</dbReference>
<keyword evidence="1" id="KW-0754">Steroid-binding</keyword>
<dbReference type="PANTHER" id="PTHR10281">
    <property type="entry name" value="MEMBRANE-ASSOCIATED PROGESTERONE RECEPTOR COMPONENT-RELATED"/>
    <property type="match status" value="1"/>
</dbReference>
<keyword evidence="6" id="KW-1185">Reference proteome</keyword>
<dbReference type="AlphaFoldDB" id="A0AAD4JCC0"/>
<name>A0AAD4JCC0_PERFH</name>
<dbReference type="Pfam" id="PF00173">
    <property type="entry name" value="Cyt-b5"/>
    <property type="match status" value="1"/>
</dbReference>
<dbReference type="SUPFAM" id="SSF55856">
    <property type="entry name" value="Cytochrome b5-like heme/steroid binding domain"/>
    <property type="match status" value="1"/>
</dbReference>
<dbReference type="FunFam" id="3.10.120.10:FF:000003">
    <property type="entry name" value="membrane-associated progesterone receptor component 1"/>
    <property type="match status" value="1"/>
</dbReference>
<dbReference type="SMART" id="SM01117">
    <property type="entry name" value="Cyt-b5"/>
    <property type="match status" value="1"/>
</dbReference>
<dbReference type="InterPro" id="IPR036400">
    <property type="entry name" value="Cyt_B5-like_heme/steroid_sf"/>
</dbReference>